<organism evidence="15 16">
    <name type="scientific">Acanthaster planci</name>
    <name type="common">Crown-of-thorns starfish</name>
    <dbReference type="NCBI Taxonomy" id="133434"/>
    <lineage>
        <taxon>Eukaryota</taxon>
        <taxon>Metazoa</taxon>
        <taxon>Echinodermata</taxon>
        <taxon>Eleutherozoa</taxon>
        <taxon>Asterozoa</taxon>
        <taxon>Asteroidea</taxon>
        <taxon>Valvatacea</taxon>
        <taxon>Valvatida</taxon>
        <taxon>Acanthasteridae</taxon>
        <taxon>Acanthaster</taxon>
    </lineage>
</organism>
<dbReference type="PANTHER" id="PTHR12907">
    <property type="entry name" value="EGL NINE HOMOLOG-RELATED"/>
    <property type="match status" value="1"/>
</dbReference>
<feature type="compositionally biased region" description="Basic and acidic residues" evidence="12">
    <location>
        <begin position="141"/>
        <end position="165"/>
    </location>
</feature>
<dbReference type="InterPro" id="IPR051559">
    <property type="entry name" value="HIF_prolyl_hydroxylases"/>
</dbReference>
<dbReference type="AlphaFoldDB" id="A0A8B7YKV1"/>
<evidence type="ECO:0000256" key="5">
    <source>
        <dbReference type="ARBA" id="ARBA00022896"/>
    </source>
</evidence>
<dbReference type="Proteomes" id="UP000694845">
    <property type="component" value="Unplaced"/>
</dbReference>
<protein>
    <recommendedName>
        <fullName evidence="9">hypoxia-inducible factor-proline dioxygenase</fullName>
        <ecNumber evidence="9">1.14.11.29</ecNumber>
    </recommendedName>
</protein>
<name>A0A8B7YKV1_ACAPL</name>
<evidence type="ECO:0000256" key="2">
    <source>
        <dbReference type="ARBA" id="ARBA00022723"/>
    </source>
</evidence>
<feature type="domain" description="MYND-type" evidence="13">
    <location>
        <begin position="22"/>
        <end position="59"/>
    </location>
</feature>
<reference evidence="16" key="1">
    <citation type="submission" date="2025-08" db="UniProtKB">
        <authorList>
            <consortium name="RefSeq"/>
        </authorList>
    </citation>
    <scope>IDENTIFICATION</scope>
</reference>
<accession>A0A8B7YKV1</accession>
<comment type="cofactor">
    <cofactor evidence="1">
        <name>L-ascorbate</name>
        <dbReference type="ChEBI" id="CHEBI:38290"/>
    </cofactor>
</comment>
<gene>
    <name evidence="16" type="primary">LOC110980554</name>
</gene>
<proteinExistence type="predicted"/>
<evidence type="ECO:0000256" key="6">
    <source>
        <dbReference type="ARBA" id="ARBA00022964"/>
    </source>
</evidence>
<dbReference type="EC" id="1.14.11.29" evidence="9"/>
<keyword evidence="2" id="KW-0479">Metal-binding</keyword>
<evidence type="ECO:0000256" key="7">
    <source>
        <dbReference type="ARBA" id="ARBA00023002"/>
    </source>
</evidence>
<dbReference type="SMART" id="SM00702">
    <property type="entry name" value="P4Hc"/>
    <property type="match status" value="1"/>
</dbReference>
<dbReference type="Gene3D" id="6.10.140.2220">
    <property type="match status" value="1"/>
</dbReference>
<dbReference type="InterPro" id="IPR044862">
    <property type="entry name" value="Pro_4_hyd_alph_FE2OG_OXY"/>
</dbReference>
<keyword evidence="3 11" id="KW-0863">Zinc-finger</keyword>
<dbReference type="InterPro" id="IPR002893">
    <property type="entry name" value="Znf_MYND"/>
</dbReference>
<dbReference type="GO" id="GO:0008198">
    <property type="term" value="F:ferrous iron binding"/>
    <property type="evidence" value="ECO:0007669"/>
    <property type="project" value="TreeGrafter"/>
</dbReference>
<dbReference type="InterPro" id="IPR005123">
    <property type="entry name" value="Oxoglu/Fe-dep_dioxygenase_dom"/>
</dbReference>
<keyword evidence="5" id="KW-0847">Vitamin C</keyword>
<dbReference type="GO" id="GO:0008270">
    <property type="term" value="F:zinc ion binding"/>
    <property type="evidence" value="ECO:0007669"/>
    <property type="project" value="UniProtKB-KW"/>
</dbReference>
<dbReference type="SUPFAM" id="SSF144232">
    <property type="entry name" value="HIT/MYND zinc finger-like"/>
    <property type="match status" value="1"/>
</dbReference>
<dbReference type="GO" id="GO:0071456">
    <property type="term" value="P:cellular response to hypoxia"/>
    <property type="evidence" value="ECO:0007669"/>
    <property type="project" value="TreeGrafter"/>
</dbReference>
<evidence type="ECO:0000259" key="13">
    <source>
        <dbReference type="PROSITE" id="PS50865"/>
    </source>
</evidence>
<dbReference type="RefSeq" id="XP_022093055.1">
    <property type="nucleotide sequence ID" value="XM_022237363.1"/>
</dbReference>
<evidence type="ECO:0000313" key="15">
    <source>
        <dbReference type="Proteomes" id="UP000694845"/>
    </source>
</evidence>
<keyword evidence="6" id="KW-0223">Dioxygenase</keyword>
<feature type="region of interest" description="Disordered" evidence="12">
    <location>
        <begin position="135"/>
        <end position="179"/>
    </location>
</feature>
<evidence type="ECO:0000256" key="11">
    <source>
        <dbReference type="PROSITE-ProRule" id="PRU00134"/>
    </source>
</evidence>
<dbReference type="KEGG" id="aplc:110980554"/>
<dbReference type="InterPro" id="IPR006620">
    <property type="entry name" value="Pro_4_hyd_alph"/>
</dbReference>
<evidence type="ECO:0000313" key="16">
    <source>
        <dbReference type="RefSeq" id="XP_022093055.1"/>
    </source>
</evidence>
<evidence type="ECO:0000256" key="4">
    <source>
        <dbReference type="ARBA" id="ARBA00022833"/>
    </source>
</evidence>
<evidence type="ECO:0000256" key="1">
    <source>
        <dbReference type="ARBA" id="ARBA00001961"/>
    </source>
</evidence>
<dbReference type="Pfam" id="PF01753">
    <property type="entry name" value="zf-MYND"/>
    <property type="match status" value="1"/>
</dbReference>
<sequence>MAGSPADELKCLDKEVSKLCALDLCQEMKNLKLCAGCKEAWYCSKDHQKQHWRVHKKLCKTKISRAKVQQNSDVRTCTHAEGDDILHVGSYTKNSHSQSSSLESEVECTNPKVQEDIAQFSANIRRKQSYTLTPCYNEEGSTNRDLEREKDADQLTEIHSKDTRQKRGNMPPNQPTGVIASLPAKKTMDLVMYVVEHMQKFGICVVDKFLKQENGEAILEEVKALRSSSAFSDGQLVTSRDANSTSSKDIRGDMITWTDGSHQETRNIGFLISKIDSVIQQCKEHLEGFRNINGRTEAMVACYPGGGAHYVKHVDNPNEDGRCVTCIYYLNKDWDSKTMGGTLRLYPRGEDRMASVDPIFNRLIFFWSDRRNPHEVMPAFSTRYAITVWYFDAIERKKALDLAAPS</sequence>
<dbReference type="Gene3D" id="2.60.120.620">
    <property type="entry name" value="q2cbj1_9rhob like domain"/>
    <property type="match status" value="1"/>
</dbReference>
<dbReference type="PANTHER" id="PTHR12907:SF26">
    <property type="entry name" value="HIF PROLYL HYDROXYLASE, ISOFORM C"/>
    <property type="match status" value="1"/>
</dbReference>
<keyword evidence="4" id="KW-0862">Zinc</keyword>
<evidence type="ECO:0000259" key="14">
    <source>
        <dbReference type="PROSITE" id="PS51471"/>
    </source>
</evidence>
<dbReference type="GO" id="GO:0031418">
    <property type="term" value="F:L-ascorbic acid binding"/>
    <property type="evidence" value="ECO:0007669"/>
    <property type="project" value="UniProtKB-KW"/>
</dbReference>
<keyword evidence="8" id="KW-0408">Iron</keyword>
<feature type="domain" description="Fe2OG dioxygenase" evidence="14">
    <location>
        <begin position="294"/>
        <end position="392"/>
    </location>
</feature>
<dbReference type="GeneID" id="110980554"/>
<evidence type="ECO:0000256" key="10">
    <source>
        <dbReference type="ARBA" id="ARBA00049134"/>
    </source>
</evidence>
<comment type="catalytic activity">
    <reaction evidence="10">
        <text>L-prolyl-[hypoxia-inducible factor alpha subunit] + 2-oxoglutarate + O2 = trans-4-hydroxy-L-prolyl-[hypoxia-inducible factor alpha subunit] + succinate + CO2</text>
        <dbReference type="Rhea" id="RHEA:48400"/>
        <dbReference type="Rhea" id="RHEA-COMP:12093"/>
        <dbReference type="Rhea" id="RHEA-COMP:12094"/>
        <dbReference type="ChEBI" id="CHEBI:15379"/>
        <dbReference type="ChEBI" id="CHEBI:16526"/>
        <dbReference type="ChEBI" id="CHEBI:16810"/>
        <dbReference type="ChEBI" id="CHEBI:30031"/>
        <dbReference type="ChEBI" id="CHEBI:50342"/>
        <dbReference type="ChEBI" id="CHEBI:61965"/>
        <dbReference type="EC" id="1.14.11.29"/>
    </reaction>
</comment>
<dbReference type="PROSITE" id="PS51471">
    <property type="entry name" value="FE2OG_OXY"/>
    <property type="match status" value="1"/>
</dbReference>
<evidence type="ECO:0000256" key="3">
    <source>
        <dbReference type="ARBA" id="ARBA00022771"/>
    </source>
</evidence>
<dbReference type="GO" id="GO:0160082">
    <property type="term" value="F:hypoxia-inducible factor-proline dioxygenase activity"/>
    <property type="evidence" value="ECO:0007669"/>
    <property type="project" value="UniProtKB-EC"/>
</dbReference>
<evidence type="ECO:0000256" key="9">
    <source>
        <dbReference type="ARBA" id="ARBA00039004"/>
    </source>
</evidence>
<dbReference type="OMA" id="DEKANLY"/>
<dbReference type="PROSITE" id="PS50865">
    <property type="entry name" value="ZF_MYND_2"/>
    <property type="match status" value="1"/>
</dbReference>
<evidence type="ECO:0000256" key="8">
    <source>
        <dbReference type="ARBA" id="ARBA00023004"/>
    </source>
</evidence>
<dbReference type="OrthoDB" id="76265at2759"/>
<keyword evidence="7" id="KW-0560">Oxidoreductase</keyword>
<dbReference type="Pfam" id="PF13640">
    <property type="entry name" value="2OG-FeII_Oxy_3"/>
    <property type="match status" value="1"/>
</dbReference>
<evidence type="ECO:0000256" key="12">
    <source>
        <dbReference type="SAM" id="MobiDB-lite"/>
    </source>
</evidence>
<keyword evidence="15" id="KW-1185">Reference proteome</keyword>